<name>A0A085GFC7_9ENTR</name>
<protein>
    <submittedName>
        <fullName evidence="1">Uncharacterized protein</fullName>
    </submittedName>
</protein>
<comment type="caution">
    <text evidence="1">The sequence shown here is derived from an EMBL/GenBank/DDBJ whole genome shotgun (WGS) entry which is preliminary data.</text>
</comment>
<organism evidence="1 2">
    <name type="scientific">Buttiauxella agrestis ATCC 33320</name>
    <dbReference type="NCBI Taxonomy" id="1006004"/>
    <lineage>
        <taxon>Bacteria</taxon>
        <taxon>Pseudomonadati</taxon>
        <taxon>Pseudomonadota</taxon>
        <taxon>Gammaproteobacteria</taxon>
        <taxon>Enterobacterales</taxon>
        <taxon>Enterobacteriaceae</taxon>
        <taxon>Buttiauxella</taxon>
    </lineage>
</organism>
<evidence type="ECO:0000313" key="1">
    <source>
        <dbReference type="EMBL" id="KFC82422.1"/>
    </source>
</evidence>
<keyword evidence="2" id="KW-1185">Reference proteome</keyword>
<dbReference type="Proteomes" id="UP000028653">
    <property type="component" value="Unassembled WGS sequence"/>
</dbReference>
<accession>A0A085GFC7</accession>
<gene>
    <name evidence="1" type="ORF">GBAG_1608</name>
</gene>
<reference evidence="1 2" key="1">
    <citation type="submission" date="2014-05" db="EMBL/GenBank/DDBJ databases">
        <title>ATOL: Assembling a taxonomically balanced genome-scale reconstruction of the evolutionary history of the Enterobacteriaceae.</title>
        <authorList>
            <person name="Plunkett G.III."/>
            <person name="Neeno-Eckwall E.C."/>
            <person name="Glasner J.D."/>
            <person name="Perna N.T."/>
        </authorList>
    </citation>
    <scope>NUCLEOTIDE SEQUENCE [LARGE SCALE GENOMIC DNA]</scope>
    <source>
        <strain evidence="1 2">ATCC 33320</strain>
    </source>
</reference>
<sequence>MSYRIINNPYTATFARSRPVPAQLFTATGVSYGVSIDMLPEQIFLKLLEGIII</sequence>
<dbReference type="AlphaFoldDB" id="A0A085GFC7"/>
<evidence type="ECO:0000313" key="2">
    <source>
        <dbReference type="Proteomes" id="UP000028653"/>
    </source>
</evidence>
<proteinExistence type="predicted"/>
<dbReference type="EMBL" id="JMPI01000023">
    <property type="protein sequence ID" value="KFC82422.1"/>
    <property type="molecule type" value="Genomic_DNA"/>
</dbReference>